<accession>A0A9D1CU80</accession>
<evidence type="ECO:0000313" key="5">
    <source>
        <dbReference type="Proteomes" id="UP000886787"/>
    </source>
</evidence>
<dbReference type="InterPro" id="IPR029061">
    <property type="entry name" value="THDP-binding"/>
</dbReference>
<protein>
    <submittedName>
        <fullName evidence="4">3-methyl-2-oxobutanoate dehydrogenase subunit VorB</fullName>
    </submittedName>
</protein>
<dbReference type="NCBIfam" id="NF005507">
    <property type="entry name" value="PRK07119.1"/>
    <property type="match status" value="1"/>
</dbReference>
<dbReference type="Proteomes" id="UP000886787">
    <property type="component" value="Unassembled WGS sequence"/>
</dbReference>
<evidence type="ECO:0000259" key="2">
    <source>
        <dbReference type="Pfam" id="PF01855"/>
    </source>
</evidence>
<evidence type="ECO:0000259" key="3">
    <source>
        <dbReference type="Pfam" id="PF17147"/>
    </source>
</evidence>
<name>A0A9D1CU80_9FIRM</name>
<gene>
    <name evidence="4" type="ORF">IAD32_04260</name>
</gene>
<dbReference type="AlphaFoldDB" id="A0A9D1CU80"/>
<dbReference type="Gene3D" id="3.40.50.920">
    <property type="match status" value="1"/>
</dbReference>
<feature type="domain" description="Pyruvate:ferredoxin oxidoreductase core" evidence="3">
    <location>
        <begin position="248"/>
        <end position="342"/>
    </location>
</feature>
<dbReference type="Gene3D" id="3.40.50.970">
    <property type="match status" value="1"/>
</dbReference>
<dbReference type="FunFam" id="3.40.50.920:FF:000013">
    <property type="entry name" value="Ferredoxin oxidoreductase alpha subunit"/>
    <property type="match status" value="1"/>
</dbReference>
<dbReference type="CDD" id="cd07034">
    <property type="entry name" value="TPP_PYR_PFOR_IOR-alpha_like"/>
    <property type="match status" value="1"/>
</dbReference>
<dbReference type="InterPro" id="IPR052368">
    <property type="entry name" value="2-oxoacid_oxidoreductase"/>
</dbReference>
<dbReference type="InterPro" id="IPR002880">
    <property type="entry name" value="Pyrv_Fd/Flavodoxin_OxRdtase_N"/>
</dbReference>
<keyword evidence="1" id="KW-0560">Oxidoreductase</keyword>
<feature type="domain" description="Pyruvate flavodoxin/ferredoxin oxidoreductase pyrimidine binding" evidence="2">
    <location>
        <begin position="15"/>
        <end position="237"/>
    </location>
</feature>
<proteinExistence type="predicted"/>
<dbReference type="SUPFAM" id="SSF52518">
    <property type="entry name" value="Thiamin diphosphate-binding fold (THDP-binding)"/>
    <property type="match status" value="1"/>
</dbReference>
<reference evidence="4" key="1">
    <citation type="submission" date="2020-10" db="EMBL/GenBank/DDBJ databases">
        <authorList>
            <person name="Gilroy R."/>
        </authorList>
    </citation>
    <scope>NUCLEOTIDE SEQUENCE</scope>
    <source>
        <strain evidence="4">ChiSjej1B19-3389</strain>
    </source>
</reference>
<dbReference type="InterPro" id="IPR033412">
    <property type="entry name" value="PFOR_II"/>
</dbReference>
<organism evidence="4 5">
    <name type="scientific">Candidatus Scatavimonas merdigallinarum</name>
    <dbReference type="NCBI Taxonomy" id="2840914"/>
    <lineage>
        <taxon>Bacteria</taxon>
        <taxon>Bacillati</taxon>
        <taxon>Bacillota</taxon>
        <taxon>Clostridia</taxon>
        <taxon>Eubacteriales</taxon>
        <taxon>Oscillospiraceae</taxon>
        <taxon>Oscillospiraceae incertae sedis</taxon>
        <taxon>Candidatus Scatavimonas</taxon>
    </lineage>
</organism>
<sequence>MGERFLMKGNEALAEAAIQAGCRHFFGYPITPQTELAAYMSKKMPKIGGTYLQAESELAAANMVLGAASAGVRAMTSSSSPGISLKTEAISYMAGSDLPALIINVQRGGPGLGGIQPSQADYWQATKATGHGDFQILVFAPATVQEMVDLVKTAFDLGDQYRMPAMILADGMLGQMMEPVEIPDGSANILPPKPWATDGHQGKRKHNVVNSLYLTPQALEGLVKERFARYEQIKKNEQRVQEYLVDDAEIVVVAYGASSRVAHSAVDSARAKGIKAGLIRPITLWPFPTDALRSAAKSAKQFLCVEMSMGQMVDDVRLAINCEKPVAFFGRTGGVIPTPAEILQEIEKLGGGQ</sequence>
<dbReference type="PANTHER" id="PTHR43088">
    <property type="entry name" value="SUBUNIT OF PYRUVATE:FLAVODOXIN OXIDOREDUCTASE-RELATED"/>
    <property type="match status" value="1"/>
</dbReference>
<dbReference type="SUPFAM" id="SSF52922">
    <property type="entry name" value="TK C-terminal domain-like"/>
    <property type="match status" value="1"/>
</dbReference>
<dbReference type="Pfam" id="PF01855">
    <property type="entry name" value="POR_N"/>
    <property type="match status" value="1"/>
</dbReference>
<comment type="caution">
    <text evidence="4">The sequence shown here is derived from an EMBL/GenBank/DDBJ whole genome shotgun (WGS) entry which is preliminary data.</text>
</comment>
<dbReference type="InterPro" id="IPR009014">
    <property type="entry name" value="Transketo_C/PFOR_II"/>
</dbReference>
<dbReference type="PANTHER" id="PTHR43088:SF1">
    <property type="entry name" value="SUBUNIT OF PYRUVATE:FLAVODOXIN OXIDOREDUCTASE"/>
    <property type="match status" value="1"/>
</dbReference>
<dbReference type="GO" id="GO:0016491">
    <property type="term" value="F:oxidoreductase activity"/>
    <property type="evidence" value="ECO:0007669"/>
    <property type="project" value="UniProtKB-KW"/>
</dbReference>
<evidence type="ECO:0000313" key="4">
    <source>
        <dbReference type="EMBL" id="HIQ80481.1"/>
    </source>
</evidence>
<evidence type="ECO:0000256" key="1">
    <source>
        <dbReference type="ARBA" id="ARBA00023002"/>
    </source>
</evidence>
<dbReference type="EMBL" id="DVFW01000024">
    <property type="protein sequence ID" value="HIQ80481.1"/>
    <property type="molecule type" value="Genomic_DNA"/>
</dbReference>
<dbReference type="Pfam" id="PF17147">
    <property type="entry name" value="PFOR_II"/>
    <property type="match status" value="1"/>
</dbReference>
<reference evidence="4" key="2">
    <citation type="journal article" date="2021" name="PeerJ">
        <title>Extensive microbial diversity within the chicken gut microbiome revealed by metagenomics and culture.</title>
        <authorList>
            <person name="Gilroy R."/>
            <person name="Ravi A."/>
            <person name="Getino M."/>
            <person name="Pursley I."/>
            <person name="Horton D.L."/>
            <person name="Alikhan N.F."/>
            <person name="Baker D."/>
            <person name="Gharbi K."/>
            <person name="Hall N."/>
            <person name="Watson M."/>
            <person name="Adriaenssens E.M."/>
            <person name="Foster-Nyarko E."/>
            <person name="Jarju S."/>
            <person name="Secka A."/>
            <person name="Antonio M."/>
            <person name="Oren A."/>
            <person name="Chaudhuri R.R."/>
            <person name="La Ragione R."/>
            <person name="Hildebrand F."/>
            <person name="Pallen M.J."/>
        </authorList>
    </citation>
    <scope>NUCLEOTIDE SEQUENCE</scope>
    <source>
        <strain evidence="4">ChiSjej1B19-3389</strain>
    </source>
</reference>